<dbReference type="RefSeq" id="WP_053346496.1">
    <property type="nucleotide sequence ID" value="NZ_CAKKMG010000054.1"/>
</dbReference>
<dbReference type="EMBL" id="JAUCEY010000008">
    <property type="protein sequence ID" value="MDM5453768.1"/>
    <property type="molecule type" value="Genomic_DNA"/>
</dbReference>
<reference evidence="1" key="2">
    <citation type="submission" date="2023-06" db="EMBL/GenBank/DDBJ databases">
        <title>Comparative genomics of Bacillaceae isolates and their secondary metabolite potential.</title>
        <authorList>
            <person name="Song L."/>
            <person name="Nielsen L.J."/>
            <person name="Mohite O."/>
            <person name="Xu X."/>
            <person name="Weber T."/>
            <person name="Kovacs A.T."/>
        </authorList>
    </citation>
    <scope>NUCLEOTIDE SEQUENCE</scope>
    <source>
        <strain evidence="1">D8_B_37</strain>
    </source>
</reference>
<gene>
    <name evidence="2" type="ORF">FC678_21495</name>
    <name evidence="1" type="ORF">QUF89_16580</name>
</gene>
<name>A0A9X8ZDR2_9BACI</name>
<protein>
    <submittedName>
        <fullName evidence="2">Uncharacterized protein</fullName>
    </submittedName>
</protein>
<dbReference type="Proteomes" id="UP001234602">
    <property type="component" value="Unassembled WGS sequence"/>
</dbReference>
<evidence type="ECO:0000313" key="2">
    <source>
        <dbReference type="EMBL" id="TKH08043.1"/>
    </source>
</evidence>
<reference evidence="2 3" key="1">
    <citation type="journal article" date="2019" name="Environ. Microbiol.">
        <title>An active ?-lactamase is a part of an orchestrated cell wall stress resistance network of Bacillus subtilis and related rhizosphere species.</title>
        <authorList>
            <person name="Bucher T."/>
            <person name="Keren-Paz A."/>
            <person name="Hausser J."/>
            <person name="Olender T."/>
            <person name="Cytryn E."/>
            <person name="Kolodkin-Gal I."/>
        </authorList>
    </citation>
    <scope>NUCLEOTIDE SEQUENCE [LARGE SCALE GENOMIC DNA]</scope>
    <source>
        <strain evidence="2 3">I4</strain>
    </source>
</reference>
<dbReference type="KEGG" id="bsj:UP17_11535"/>
<dbReference type="OrthoDB" id="9859367at2"/>
<sequence length="67" mass="7910">MRQLGCLELKNAKIPWSAKTNKEDRPPCKITYANEPNMELMAKAFTHLYYELLKKGKLNDKPWLEEE</sequence>
<comment type="caution">
    <text evidence="2">The sequence shown here is derived from an EMBL/GenBank/DDBJ whole genome shotgun (WGS) entry which is preliminary data.</text>
</comment>
<proteinExistence type="predicted"/>
<dbReference type="AlphaFoldDB" id="A0A9X8ZDR2"/>
<evidence type="ECO:0000313" key="1">
    <source>
        <dbReference type="EMBL" id="MDM5453768.1"/>
    </source>
</evidence>
<dbReference type="GeneID" id="97410380"/>
<dbReference type="Proteomes" id="UP000309170">
    <property type="component" value="Unassembled WGS sequence"/>
</dbReference>
<organism evidence="2 3">
    <name type="scientific">Peribacillus simplex</name>
    <dbReference type="NCBI Taxonomy" id="1478"/>
    <lineage>
        <taxon>Bacteria</taxon>
        <taxon>Bacillati</taxon>
        <taxon>Bacillota</taxon>
        <taxon>Bacilli</taxon>
        <taxon>Bacillales</taxon>
        <taxon>Bacillaceae</taxon>
        <taxon>Peribacillus</taxon>
    </lineage>
</organism>
<dbReference type="EMBL" id="SZNT01000428">
    <property type="protein sequence ID" value="TKH08043.1"/>
    <property type="molecule type" value="Genomic_DNA"/>
</dbReference>
<evidence type="ECO:0000313" key="3">
    <source>
        <dbReference type="Proteomes" id="UP000309170"/>
    </source>
</evidence>
<accession>A0A9X8ZDR2</accession>